<reference evidence="4" key="2">
    <citation type="submission" date="2025-08" db="UniProtKB">
        <authorList>
            <consortium name="RefSeq"/>
        </authorList>
    </citation>
    <scope>IDENTIFICATION</scope>
    <source>
        <strain evidence="4">S238N-H82</strain>
        <tissue evidence="4">Testes</tissue>
    </source>
</reference>
<feature type="compositionally biased region" description="Low complexity" evidence="1">
    <location>
        <begin position="32"/>
        <end position="52"/>
    </location>
</feature>
<accession>A0A9J7KN84</accession>
<dbReference type="Proteomes" id="UP000001554">
    <property type="component" value="Chromosome 1"/>
</dbReference>
<feature type="domain" description="PiggyBac transposable element-derived protein" evidence="2">
    <location>
        <begin position="110"/>
        <end position="499"/>
    </location>
</feature>
<dbReference type="GO" id="GO:0004803">
    <property type="term" value="F:transposase activity"/>
    <property type="evidence" value="ECO:0000318"/>
    <property type="project" value="GO_Central"/>
</dbReference>
<name>A0A9J7KN84_BRAFL</name>
<evidence type="ECO:0000259" key="2">
    <source>
        <dbReference type="Pfam" id="PF13843"/>
    </source>
</evidence>
<proteinExistence type="predicted"/>
<dbReference type="OrthoDB" id="118105at2759"/>
<evidence type="ECO:0000313" key="3">
    <source>
        <dbReference type="Proteomes" id="UP000001554"/>
    </source>
</evidence>
<dbReference type="AlphaFoldDB" id="A0A9J7KN84"/>
<dbReference type="PANTHER" id="PTHR28576:SF2">
    <property type="entry name" value="PIGGYBAC TRANSPOSABLE ELEMENT-DERIVED PROTEIN 5"/>
    <property type="match status" value="1"/>
</dbReference>
<gene>
    <name evidence="4" type="primary">LOC118409859</name>
</gene>
<dbReference type="PANTHER" id="PTHR28576">
    <property type="entry name" value="PIGGYBAC TRANSPOSABLE ELEMENT-DERIVED PROTEIN 5"/>
    <property type="match status" value="1"/>
</dbReference>
<feature type="compositionally biased region" description="Acidic residues" evidence="1">
    <location>
        <begin position="53"/>
        <end position="71"/>
    </location>
</feature>
<dbReference type="OMA" id="IMTQSRF"/>
<dbReference type="InterPro" id="IPR029526">
    <property type="entry name" value="PGBD"/>
</dbReference>
<evidence type="ECO:0000313" key="4">
    <source>
        <dbReference type="RefSeq" id="XP_035667119.1"/>
    </source>
</evidence>
<dbReference type="InterPro" id="IPR042423">
    <property type="entry name" value="PGBD5"/>
</dbReference>
<dbReference type="RefSeq" id="XP_035667119.1">
    <property type="nucleotide sequence ID" value="XM_035811226.1"/>
</dbReference>
<reference evidence="3" key="1">
    <citation type="journal article" date="2020" name="Nat. Ecol. Evol.">
        <title>Deeply conserved synteny resolves early events in vertebrate evolution.</title>
        <authorList>
            <person name="Simakov O."/>
            <person name="Marletaz F."/>
            <person name="Yue J.X."/>
            <person name="O'Connell B."/>
            <person name="Jenkins J."/>
            <person name="Brandt A."/>
            <person name="Calef R."/>
            <person name="Tung C.H."/>
            <person name="Huang T.K."/>
            <person name="Schmutz J."/>
            <person name="Satoh N."/>
            <person name="Yu J.K."/>
            <person name="Putnam N.H."/>
            <person name="Green R.E."/>
            <person name="Rokhsar D.S."/>
        </authorList>
    </citation>
    <scope>NUCLEOTIDE SEQUENCE [LARGE SCALE GENOMIC DNA]</scope>
    <source>
        <strain evidence="3">S238N-H82</strain>
    </source>
</reference>
<evidence type="ECO:0000256" key="1">
    <source>
        <dbReference type="SAM" id="MobiDB-lite"/>
    </source>
</evidence>
<sequence>MDDEEEQRRPAGLQHLLRPPSNPADHEGLQISDDMFGGSASSDDASTGSEMSQSDDDDEDSEEMGDADEDGGGSADDGGWTADITHFDPPCFSDGETVGPVRDVTPDMRPIDFFHLLVPEPVLSAIVQQTNRYAHKYQLKNGRDEEWRNVDLAEMKAFMAIFMYTSLVHGVFSEDISALWEADEITYNPVMASILTQRRFQRIMRYFHVVSSSGQQQGDSLRKIRPFLETVQNSFRNEFKTAQTHVIHEPPLEEEPLMWSRHLDRKRRKKKRFNLWVRQCTATGFISQVSCLCVPPCLQCTATGFISQIHIHVKEKSDSLSHHEKGYSVARDLCSDLIGSGRNHIVFCIPANTSLRLFRELESHGVYGCGVVTDARHTDCEGLPASVLAKPPTSLRKYDSIVRTKGRYSAVLWNSPRNPFRLLTNAFSPAAQGKLVVKKNRRPDEERPCLEAVQAFQNHIKYIDKYNEKYSWYIISYKPSKTWQQLFWTVLSLAMNNAYIMYKLSPAHAHSRLSRSDFGAELLRAMAGPYYQEPPTQGEE</sequence>
<dbReference type="GeneID" id="118409859"/>
<feature type="region of interest" description="Disordered" evidence="1">
    <location>
        <begin position="1"/>
        <end position="100"/>
    </location>
</feature>
<dbReference type="KEGG" id="bfo:118409859"/>
<organism evidence="3 4">
    <name type="scientific">Branchiostoma floridae</name>
    <name type="common">Florida lancelet</name>
    <name type="synonym">Amphioxus</name>
    <dbReference type="NCBI Taxonomy" id="7739"/>
    <lineage>
        <taxon>Eukaryota</taxon>
        <taxon>Metazoa</taxon>
        <taxon>Chordata</taxon>
        <taxon>Cephalochordata</taxon>
        <taxon>Leptocardii</taxon>
        <taxon>Amphioxiformes</taxon>
        <taxon>Branchiostomatidae</taxon>
        <taxon>Branchiostoma</taxon>
    </lineage>
</organism>
<keyword evidence="3" id="KW-1185">Reference proteome</keyword>
<dbReference type="Pfam" id="PF13843">
    <property type="entry name" value="DDE_Tnp_1_7"/>
    <property type="match status" value="1"/>
</dbReference>
<dbReference type="GO" id="GO:0005634">
    <property type="term" value="C:nucleus"/>
    <property type="evidence" value="ECO:0000318"/>
    <property type="project" value="GO_Central"/>
</dbReference>
<protein>
    <submittedName>
        <fullName evidence="4">PiggyBac transposable element-derived protein 5-like isoform X1</fullName>
    </submittedName>
</protein>
<dbReference type="GO" id="GO:0098038">
    <property type="term" value="P:non-replicative DNA transposition"/>
    <property type="evidence" value="ECO:0000318"/>
    <property type="project" value="GO_Central"/>
</dbReference>